<keyword evidence="3 7" id="KW-0812">Transmembrane</keyword>
<keyword evidence="5 7" id="KW-0472">Membrane</keyword>
<evidence type="ECO:0000256" key="3">
    <source>
        <dbReference type="ARBA" id="ARBA00022692"/>
    </source>
</evidence>
<feature type="transmembrane region" description="Helical" evidence="7">
    <location>
        <begin position="38"/>
        <end position="63"/>
    </location>
</feature>
<feature type="transmembrane region" description="Helical" evidence="7">
    <location>
        <begin position="509"/>
        <end position="527"/>
    </location>
</feature>
<feature type="transmembrane region" description="Helical" evidence="7">
    <location>
        <begin position="174"/>
        <end position="194"/>
    </location>
</feature>
<keyword evidence="4 7" id="KW-1133">Transmembrane helix</keyword>
<dbReference type="Gene3D" id="1.20.1250.20">
    <property type="entry name" value="MFS general substrate transporter like domains"/>
    <property type="match status" value="1"/>
</dbReference>
<evidence type="ECO:0000313" key="9">
    <source>
        <dbReference type="Proteomes" id="UP001634393"/>
    </source>
</evidence>
<evidence type="ECO:0000256" key="1">
    <source>
        <dbReference type="ARBA" id="ARBA00004141"/>
    </source>
</evidence>
<comment type="similarity">
    <text evidence="6">Belongs to the major facilitator superfamily. Phosphate:H(+) symporter (TC 2.A.1.9) family.</text>
</comment>
<dbReference type="GO" id="GO:0016020">
    <property type="term" value="C:membrane"/>
    <property type="evidence" value="ECO:0007669"/>
    <property type="project" value="UniProtKB-SubCell"/>
</dbReference>
<sequence length="579" mass="63976">MENSDQPVRRKGGLKTMPFVIANEAFEKIASYGLHPNMILYLTTVYHFGVASGTSTLFIWGAISNFMPILGAFLSDSYFGRFLVISVATTISLMGLVLLWLTSIIQESRSPSCARHSRNCVEPKPSQIALLFTAFALMSIGTGGIRPCSIAFGADQFDNPTNPKNQRILQSFFNWYYASVGISLMIAVTVVVYIQTEYGWIIGFGLPVGLMFVSAIMFFLGSKLYVKVKPNKSLLTGMVQVLVASWKNRHIGLEPDRQRFHYEKGSKLVAPTDELRFLNKACIIRNSEKDLNPDGSSSNPWTLCSVLQVEVLKALIKLIPMWSTGIMIGVTISQHSFPVLQANTLNRGLSSNFKIPPASFGLFGILTLTIWVAVYDRIVVPRLSKHPTNLRGIPVKTRIGIGLFISCLATATAALVERTRRVNMSAMWLIPQHCLAGLAEAFNAIGQIELYYSQFPKSMASIAVALFALGMAIANLCGSLIVNIVDSVSKRGGKESWVSSNLNKGHYDYYYWILTCLSVVNLFYFVLCSRGYKCCEQEKVWDEGIGDEEEKTRGVVSGEAAMVDMTNSKDSSTPVYFSA</sequence>
<proteinExistence type="inferred from homology"/>
<dbReference type="PROSITE" id="PS01022">
    <property type="entry name" value="PTR2_1"/>
    <property type="match status" value="1"/>
</dbReference>
<dbReference type="AlphaFoldDB" id="A0ABD3TT98"/>
<feature type="transmembrane region" description="Helical" evidence="7">
    <location>
        <begin position="357"/>
        <end position="378"/>
    </location>
</feature>
<comment type="caution">
    <text evidence="8">The sequence shown here is derived from an EMBL/GenBank/DDBJ whole genome shotgun (WGS) entry which is preliminary data.</text>
</comment>
<dbReference type="InterPro" id="IPR000109">
    <property type="entry name" value="POT_fam"/>
</dbReference>
<dbReference type="SUPFAM" id="SSF103473">
    <property type="entry name" value="MFS general substrate transporter"/>
    <property type="match status" value="2"/>
</dbReference>
<evidence type="ECO:0000313" key="8">
    <source>
        <dbReference type="EMBL" id="KAL3839891.1"/>
    </source>
</evidence>
<feature type="transmembrane region" description="Helical" evidence="7">
    <location>
        <begin position="464"/>
        <end position="485"/>
    </location>
</feature>
<accession>A0ABD3TT98</accession>
<comment type="similarity">
    <text evidence="2">Belongs to the major facilitator superfamily. Proton-dependent oligopeptide transporter (POT/PTR) (TC 2.A.17) family.</text>
</comment>
<evidence type="ECO:0000256" key="5">
    <source>
        <dbReference type="ARBA" id="ARBA00023136"/>
    </source>
</evidence>
<feature type="transmembrane region" description="Helical" evidence="7">
    <location>
        <begin position="399"/>
        <end position="416"/>
    </location>
</feature>
<evidence type="ECO:0000256" key="4">
    <source>
        <dbReference type="ARBA" id="ARBA00022989"/>
    </source>
</evidence>
<evidence type="ECO:0000256" key="7">
    <source>
        <dbReference type="SAM" id="Phobius"/>
    </source>
</evidence>
<dbReference type="InterPro" id="IPR018456">
    <property type="entry name" value="PTR2_symporter_CS"/>
</dbReference>
<gene>
    <name evidence="8" type="ORF">ACJIZ3_024482</name>
</gene>
<dbReference type="EMBL" id="JBJXBP010000003">
    <property type="protein sequence ID" value="KAL3839891.1"/>
    <property type="molecule type" value="Genomic_DNA"/>
</dbReference>
<organism evidence="8 9">
    <name type="scientific">Penstemon smallii</name>
    <dbReference type="NCBI Taxonomy" id="265156"/>
    <lineage>
        <taxon>Eukaryota</taxon>
        <taxon>Viridiplantae</taxon>
        <taxon>Streptophyta</taxon>
        <taxon>Embryophyta</taxon>
        <taxon>Tracheophyta</taxon>
        <taxon>Spermatophyta</taxon>
        <taxon>Magnoliopsida</taxon>
        <taxon>eudicotyledons</taxon>
        <taxon>Gunneridae</taxon>
        <taxon>Pentapetalae</taxon>
        <taxon>asterids</taxon>
        <taxon>lamiids</taxon>
        <taxon>Lamiales</taxon>
        <taxon>Plantaginaceae</taxon>
        <taxon>Cheloneae</taxon>
        <taxon>Penstemon</taxon>
    </lineage>
</organism>
<reference evidence="8 9" key="1">
    <citation type="submission" date="2024-12" db="EMBL/GenBank/DDBJ databases">
        <title>The unique morphological basis and parallel evolutionary history of personate flowers in Penstemon.</title>
        <authorList>
            <person name="Depatie T.H."/>
            <person name="Wessinger C.A."/>
        </authorList>
    </citation>
    <scope>NUCLEOTIDE SEQUENCE [LARGE SCALE GENOMIC DNA]</scope>
    <source>
        <strain evidence="8">WTNN_2</strain>
        <tissue evidence="8">Leaf</tissue>
    </source>
</reference>
<name>A0ABD3TT98_9LAMI</name>
<dbReference type="InterPro" id="IPR036259">
    <property type="entry name" value="MFS_trans_sf"/>
</dbReference>
<keyword evidence="9" id="KW-1185">Reference proteome</keyword>
<feature type="transmembrane region" description="Helical" evidence="7">
    <location>
        <begin position="200"/>
        <end position="220"/>
    </location>
</feature>
<dbReference type="Pfam" id="PF00854">
    <property type="entry name" value="PTR2"/>
    <property type="match status" value="1"/>
</dbReference>
<protein>
    <submittedName>
        <fullName evidence="8">Uncharacterized protein</fullName>
    </submittedName>
</protein>
<evidence type="ECO:0000256" key="2">
    <source>
        <dbReference type="ARBA" id="ARBA00005982"/>
    </source>
</evidence>
<dbReference type="CDD" id="cd17416">
    <property type="entry name" value="MFS_NPF1_2"/>
    <property type="match status" value="1"/>
</dbReference>
<dbReference type="PANTHER" id="PTHR11654">
    <property type="entry name" value="OLIGOPEPTIDE TRANSPORTER-RELATED"/>
    <property type="match status" value="1"/>
</dbReference>
<evidence type="ECO:0000256" key="6">
    <source>
        <dbReference type="ARBA" id="ARBA00044504"/>
    </source>
</evidence>
<feature type="transmembrane region" description="Helical" evidence="7">
    <location>
        <begin position="78"/>
        <end position="101"/>
    </location>
</feature>
<comment type="subcellular location">
    <subcellularLocation>
        <location evidence="1">Membrane</location>
        <topology evidence="1">Multi-pass membrane protein</topology>
    </subcellularLocation>
</comment>
<dbReference type="Proteomes" id="UP001634393">
    <property type="component" value="Unassembled WGS sequence"/>
</dbReference>